<comment type="caution">
    <text evidence="3">The sequence shown here is derived from an EMBL/GenBank/DDBJ whole genome shotgun (WGS) entry which is preliminary data.</text>
</comment>
<organism evidence="3 4">
    <name type="scientific">Helianthus annuus</name>
    <name type="common">Common sunflower</name>
    <dbReference type="NCBI Taxonomy" id="4232"/>
    <lineage>
        <taxon>Eukaryota</taxon>
        <taxon>Viridiplantae</taxon>
        <taxon>Streptophyta</taxon>
        <taxon>Embryophyta</taxon>
        <taxon>Tracheophyta</taxon>
        <taxon>Spermatophyta</taxon>
        <taxon>Magnoliopsida</taxon>
        <taxon>eudicotyledons</taxon>
        <taxon>Gunneridae</taxon>
        <taxon>Pentapetalae</taxon>
        <taxon>asterids</taxon>
        <taxon>campanulids</taxon>
        <taxon>Asterales</taxon>
        <taxon>Asteraceae</taxon>
        <taxon>Asteroideae</taxon>
        <taxon>Heliantheae alliance</taxon>
        <taxon>Heliantheae</taxon>
        <taxon>Helianthus</taxon>
    </lineage>
</organism>
<proteinExistence type="predicted"/>
<evidence type="ECO:0000313" key="4">
    <source>
        <dbReference type="Proteomes" id="UP000215914"/>
    </source>
</evidence>
<dbReference type="PROSITE" id="PS51375">
    <property type="entry name" value="PPR"/>
    <property type="match status" value="1"/>
</dbReference>
<accession>A0A9K3E0W7</accession>
<dbReference type="Gramene" id="mRNA:HanXRQr2_Chr15g0698581">
    <property type="protein sequence ID" value="CDS:HanXRQr2_Chr15g0698581.1"/>
    <property type="gene ID" value="HanXRQr2_Chr15g0698581"/>
</dbReference>
<keyword evidence="1" id="KW-0677">Repeat</keyword>
<dbReference type="AlphaFoldDB" id="A0A9K3E0W7"/>
<evidence type="ECO:0000313" key="3">
    <source>
        <dbReference type="EMBL" id="KAF5765001.1"/>
    </source>
</evidence>
<reference evidence="3" key="2">
    <citation type="submission" date="2020-06" db="EMBL/GenBank/DDBJ databases">
        <title>Helianthus annuus Genome sequencing and assembly Release 2.</title>
        <authorList>
            <person name="Gouzy J."/>
            <person name="Langlade N."/>
            <person name="Munos S."/>
        </authorList>
    </citation>
    <scope>NUCLEOTIDE SEQUENCE</scope>
    <source>
        <tissue evidence="3">Leaves</tissue>
    </source>
</reference>
<protein>
    <submittedName>
        <fullName evidence="3">Pentatricopeptide</fullName>
    </submittedName>
</protein>
<evidence type="ECO:0000256" key="1">
    <source>
        <dbReference type="ARBA" id="ARBA00022737"/>
    </source>
</evidence>
<dbReference type="InterPro" id="IPR002885">
    <property type="entry name" value="PPR_rpt"/>
</dbReference>
<dbReference type="Gene3D" id="1.25.40.10">
    <property type="entry name" value="Tetratricopeptide repeat domain"/>
    <property type="match status" value="1"/>
</dbReference>
<dbReference type="PANTHER" id="PTHR47926">
    <property type="entry name" value="PENTATRICOPEPTIDE REPEAT-CONTAINING PROTEIN"/>
    <property type="match status" value="1"/>
</dbReference>
<dbReference type="GO" id="GO:0003723">
    <property type="term" value="F:RNA binding"/>
    <property type="evidence" value="ECO:0007669"/>
    <property type="project" value="InterPro"/>
</dbReference>
<feature type="repeat" description="PPR" evidence="2">
    <location>
        <begin position="29"/>
        <end position="63"/>
    </location>
</feature>
<gene>
    <name evidence="3" type="ORF">HanXRQr2_Chr15g0698581</name>
</gene>
<dbReference type="Proteomes" id="UP000215914">
    <property type="component" value="Unassembled WGS sequence"/>
</dbReference>
<evidence type="ECO:0000256" key="2">
    <source>
        <dbReference type="PROSITE-ProRule" id="PRU00708"/>
    </source>
</evidence>
<dbReference type="InterPro" id="IPR011990">
    <property type="entry name" value="TPR-like_helical_dom_sf"/>
</dbReference>
<name>A0A9K3E0W7_HELAN</name>
<dbReference type="EMBL" id="MNCJ02000330">
    <property type="protein sequence ID" value="KAF5765001.1"/>
    <property type="molecule type" value="Genomic_DNA"/>
</dbReference>
<dbReference type="GO" id="GO:0009451">
    <property type="term" value="P:RNA modification"/>
    <property type="evidence" value="ECO:0007669"/>
    <property type="project" value="InterPro"/>
</dbReference>
<keyword evidence="4" id="KW-1185">Reference proteome</keyword>
<dbReference type="InterPro" id="IPR046960">
    <property type="entry name" value="PPR_At4g14850-like_plant"/>
</dbReference>
<sequence length="86" mass="9503">MIIYSCDFLSYDVGWCVHCYAVMIAYDGDVFVASSAVDVYAKCGRNGDARKVFDEMPVWNVVSCSSELKKMIIGNNGCSTLTQRIA</sequence>
<reference evidence="3" key="1">
    <citation type="journal article" date="2017" name="Nature">
        <title>The sunflower genome provides insights into oil metabolism, flowering and Asterid evolution.</title>
        <authorList>
            <person name="Badouin H."/>
            <person name="Gouzy J."/>
            <person name="Grassa C.J."/>
            <person name="Murat F."/>
            <person name="Staton S.E."/>
            <person name="Cottret L."/>
            <person name="Lelandais-Briere C."/>
            <person name="Owens G.L."/>
            <person name="Carrere S."/>
            <person name="Mayjonade B."/>
            <person name="Legrand L."/>
            <person name="Gill N."/>
            <person name="Kane N.C."/>
            <person name="Bowers J.E."/>
            <person name="Hubner S."/>
            <person name="Bellec A."/>
            <person name="Berard A."/>
            <person name="Berges H."/>
            <person name="Blanchet N."/>
            <person name="Boniface M.C."/>
            <person name="Brunel D."/>
            <person name="Catrice O."/>
            <person name="Chaidir N."/>
            <person name="Claudel C."/>
            <person name="Donnadieu C."/>
            <person name="Faraut T."/>
            <person name="Fievet G."/>
            <person name="Helmstetter N."/>
            <person name="King M."/>
            <person name="Knapp S.J."/>
            <person name="Lai Z."/>
            <person name="Le Paslier M.C."/>
            <person name="Lippi Y."/>
            <person name="Lorenzon L."/>
            <person name="Mandel J.R."/>
            <person name="Marage G."/>
            <person name="Marchand G."/>
            <person name="Marquand E."/>
            <person name="Bret-Mestries E."/>
            <person name="Morien E."/>
            <person name="Nambeesan S."/>
            <person name="Nguyen T."/>
            <person name="Pegot-Espagnet P."/>
            <person name="Pouilly N."/>
            <person name="Raftis F."/>
            <person name="Sallet E."/>
            <person name="Schiex T."/>
            <person name="Thomas J."/>
            <person name="Vandecasteele C."/>
            <person name="Vares D."/>
            <person name="Vear F."/>
            <person name="Vautrin S."/>
            <person name="Crespi M."/>
            <person name="Mangin B."/>
            <person name="Burke J.M."/>
            <person name="Salse J."/>
            <person name="Munos S."/>
            <person name="Vincourt P."/>
            <person name="Rieseberg L.H."/>
            <person name="Langlade N.B."/>
        </authorList>
    </citation>
    <scope>NUCLEOTIDE SEQUENCE</scope>
    <source>
        <tissue evidence="3">Leaves</tissue>
    </source>
</reference>